<proteinExistence type="predicted"/>
<protein>
    <submittedName>
        <fullName evidence="2">Uncharacterized protein</fullName>
    </submittedName>
</protein>
<reference evidence="2" key="1">
    <citation type="journal article" date="2015" name="Nature">
        <title>Complex archaea that bridge the gap between prokaryotes and eukaryotes.</title>
        <authorList>
            <person name="Spang A."/>
            <person name="Saw J.H."/>
            <person name="Jorgensen S.L."/>
            <person name="Zaremba-Niedzwiedzka K."/>
            <person name="Martijn J."/>
            <person name="Lind A.E."/>
            <person name="van Eijk R."/>
            <person name="Schleper C."/>
            <person name="Guy L."/>
            <person name="Ettema T.J."/>
        </authorList>
    </citation>
    <scope>NUCLEOTIDE SEQUENCE</scope>
</reference>
<name>A0A0F9LMV8_9ZZZZ</name>
<dbReference type="EMBL" id="LAZR01012082">
    <property type="protein sequence ID" value="KKM44029.1"/>
    <property type="molecule type" value="Genomic_DNA"/>
</dbReference>
<comment type="caution">
    <text evidence="2">The sequence shown here is derived from an EMBL/GenBank/DDBJ whole genome shotgun (WGS) entry which is preliminary data.</text>
</comment>
<dbReference type="AlphaFoldDB" id="A0A0F9LMV8"/>
<keyword evidence="1" id="KW-0812">Transmembrane</keyword>
<organism evidence="2">
    <name type="scientific">marine sediment metagenome</name>
    <dbReference type="NCBI Taxonomy" id="412755"/>
    <lineage>
        <taxon>unclassified sequences</taxon>
        <taxon>metagenomes</taxon>
        <taxon>ecological metagenomes</taxon>
    </lineage>
</organism>
<sequence>MGLEEIITVIGISMIVSVLVVEWNRWIDWYFK</sequence>
<evidence type="ECO:0000256" key="1">
    <source>
        <dbReference type="SAM" id="Phobius"/>
    </source>
</evidence>
<feature type="transmembrane region" description="Helical" evidence="1">
    <location>
        <begin position="6"/>
        <end position="23"/>
    </location>
</feature>
<keyword evidence="1" id="KW-0472">Membrane</keyword>
<keyword evidence="1" id="KW-1133">Transmembrane helix</keyword>
<gene>
    <name evidence="2" type="ORF">LCGC14_1562240</name>
</gene>
<accession>A0A0F9LMV8</accession>
<evidence type="ECO:0000313" key="2">
    <source>
        <dbReference type="EMBL" id="KKM44029.1"/>
    </source>
</evidence>